<dbReference type="OrthoDB" id="9983560at2759"/>
<dbReference type="GO" id="GO:0071949">
    <property type="term" value="F:FAD binding"/>
    <property type="evidence" value="ECO:0007669"/>
    <property type="project" value="InterPro"/>
</dbReference>
<evidence type="ECO:0000313" key="5">
    <source>
        <dbReference type="Proteomes" id="UP000250140"/>
    </source>
</evidence>
<dbReference type="InterPro" id="IPR016169">
    <property type="entry name" value="FAD-bd_PCMH_sub2"/>
</dbReference>
<keyword evidence="5" id="KW-1185">Reference proteome</keyword>
<dbReference type="PROSITE" id="PS51387">
    <property type="entry name" value="FAD_PCMH"/>
    <property type="match status" value="1"/>
</dbReference>
<dbReference type="Pfam" id="PF08031">
    <property type="entry name" value="BBE"/>
    <property type="match status" value="1"/>
</dbReference>
<dbReference type="PANTHER" id="PTHR13878:SF91">
    <property type="entry name" value="FAD BINDING DOMAIN PROTEIN (AFU_ORTHOLOGUE AFUA_6G12070)-RELATED"/>
    <property type="match status" value="1"/>
</dbReference>
<reference evidence="4 5" key="1">
    <citation type="journal article" date="2016" name="Nat. Commun.">
        <title>Ectomycorrhizal ecology is imprinted in the genome of the dominant symbiotic fungus Cenococcum geophilum.</title>
        <authorList>
            <consortium name="DOE Joint Genome Institute"/>
            <person name="Peter M."/>
            <person name="Kohler A."/>
            <person name="Ohm R.A."/>
            <person name="Kuo A."/>
            <person name="Krutzmann J."/>
            <person name="Morin E."/>
            <person name="Arend M."/>
            <person name="Barry K.W."/>
            <person name="Binder M."/>
            <person name="Choi C."/>
            <person name="Clum A."/>
            <person name="Copeland A."/>
            <person name="Grisel N."/>
            <person name="Haridas S."/>
            <person name="Kipfer T."/>
            <person name="LaButti K."/>
            <person name="Lindquist E."/>
            <person name="Lipzen A."/>
            <person name="Maire R."/>
            <person name="Meier B."/>
            <person name="Mihaltcheva S."/>
            <person name="Molinier V."/>
            <person name="Murat C."/>
            <person name="Poggeler S."/>
            <person name="Quandt C.A."/>
            <person name="Sperisen C."/>
            <person name="Tritt A."/>
            <person name="Tisserant E."/>
            <person name="Crous P.W."/>
            <person name="Henrissat B."/>
            <person name="Nehls U."/>
            <person name="Egli S."/>
            <person name="Spatafora J.W."/>
            <person name="Grigoriev I.V."/>
            <person name="Martin F.M."/>
        </authorList>
    </citation>
    <scope>NUCLEOTIDE SEQUENCE [LARGE SCALE GENOMIC DNA]</scope>
    <source>
        <strain evidence="4 5">CBS 207.34</strain>
    </source>
</reference>
<dbReference type="Gene3D" id="3.30.465.10">
    <property type="match status" value="2"/>
</dbReference>
<dbReference type="PANTHER" id="PTHR13878">
    <property type="entry name" value="GULONOLACTONE OXIDASE"/>
    <property type="match status" value="1"/>
</dbReference>
<dbReference type="InterPro" id="IPR006094">
    <property type="entry name" value="Oxid_FAD_bind_N"/>
</dbReference>
<evidence type="ECO:0000256" key="2">
    <source>
        <dbReference type="ARBA" id="ARBA00023002"/>
    </source>
</evidence>
<keyword evidence="2" id="KW-0560">Oxidoreductase</keyword>
<dbReference type="GO" id="GO:0016491">
    <property type="term" value="F:oxidoreductase activity"/>
    <property type="evidence" value="ECO:0007669"/>
    <property type="project" value="UniProtKB-KW"/>
</dbReference>
<protein>
    <submittedName>
        <fullName evidence="4">FAD-binding domain-containing protein</fullName>
    </submittedName>
</protein>
<sequence>MLARASTALDRLREAVGDRLITVEPVAKPCYSNPGPLDRTQCGDILTNKTNDIFISNQPGGYFYSNWASCQSLGQGCAIPLSSSRISSNAVCFQGSVPRHMVNVHSVADIRAAFEYANSTRKPLVIKNTGHDWKGRSAAPDSLAVWTHNLRAPDVPILLNRSFVPEGCSPGRVPSEPVFHFGAGETWGGAYDFAEANNLAVLGGTCGTVGVSGWLHGGGHSPLTPVYGMGVDNVRQVKVVLPSGEEVTANECQNRHIYFAVRGGGGGTFGVVTNVTYKALPKTQIQEFTANLDGLDAAGITEFFEILTANAKSWSESGWGGYIKTNALNHTITILNPDITANKVEQDMSPLIAFCNKINAICEAKVRSSWYDYYKAYLQPTDAHVGTWSGAVASRLLPPRVFETESSRKGLVSTLLELHYSNLNLWIMLVTPTRFPHTTTSALHPSWKDAVWSVRINAKWDQYYDSITPSSNNRQFKKVHEAMEPIRYLAPNVGVSINEADIWEKDYEEAFWGAENYASLAKIKAEVDPKNLLSVWQGVGSHETDDQFSCYPQYVKSF</sequence>
<dbReference type="EMBL" id="KV750966">
    <property type="protein sequence ID" value="OCL02375.1"/>
    <property type="molecule type" value="Genomic_DNA"/>
</dbReference>
<proteinExistence type="inferred from homology"/>
<evidence type="ECO:0000259" key="3">
    <source>
        <dbReference type="PROSITE" id="PS51387"/>
    </source>
</evidence>
<dbReference type="AlphaFoldDB" id="A0A8E2JM18"/>
<dbReference type="InterPro" id="IPR016166">
    <property type="entry name" value="FAD-bd_PCMH"/>
</dbReference>
<evidence type="ECO:0000313" key="4">
    <source>
        <dbReference type="EMBL" id="OCL02375.1"/>
    </source>
</evidence>
<dbReference type="InterPro" id="IPR012951">
    <property type="entry name" value="BBE"/>
</dbReference>
<gene>
    <name evidence="4" type="ORF">AOQ84DRAFT_304827</name>
</gene>
<dbReference type="Pfam" id="PF01565">
    <property type="entry name" value="FAD_binding_4"/>
    <property type="match status" value="1"/>
</dbReference>
<accession>A0A8E2JM18</accession>
<organism evidence="4 5">
    <name type="scientific">Glonium stellatum</name>
    <dbReference type="NCBI Taxonomy" id="574774"/>
    <lineage>
        <taxon>Eukaryota</taxon>
        <taxon>Fungi</taxon>
        <taxon>Dikarya</taxon>
        <taxon>Ascomycota</taxon>
        <taxon>Pezizomycotina</taxon>
        <taxon>Dothideomycetes</taxon>
        <taxon>Pleosporomycetidae</taxon>
        <taxon>Gloniales</taxon>
        <taxon>Gloniaceae</taxon>
        <taxon>Glonium</taxon>
    </lineage>
</organism>
<comment type="similarity">
    <text evidence="1">Belongs to the oxygen-dependent FAD-linked oxidoreductase family.</text>
</comment>
<dbReference type="InterPro" id="IPR036318">
    <property type="entry name" value="FAD-bd_PCMH-like_sf"/>
</dbReference>
<dbReference type="SUPFAM" id="SSF56176">
    <property type="entry name" value="FAD-binding/transporter-associated domain-like"/>
    <property type="match status" value="1"/>
</dbReference>
<feature type="domain" description="FAD-binding PCMH-type" evidence="3">
    <location>
        <begin position="94"/>
        <end position="282"/>
    </location>
</feature>
<name>A0A8E2JM18_9PEZI</name>
<dbReference type="Proteomes" id="UP000250140">
    <property type="component" value="Unassembled WGS sequence"/>
</dbReference>
<dbReference type="InterPro" id="IPR050432">
    <property type="entry name" value="FAD-linked_Oxidoreductases_BP"/>
</dbReference>
<evidence type="ECO:0000256" key="1">
    <source>
        <dbReference type="ARBA" id="ARBA00005466"/>
    </source>
</evidence>